<dbReference type="Proteomes" id="UP000008312">
    <property type="component" value="Unassembled WGS sequence"/>
</dbReference>
<organism evidence="2">
    <name type="scientific">Blastocystis hominis</name>
    <dbReference type="NCBI Taxonomy" id="12968"/>
    <lineage>
        <taxon>Eukaryota</taxon>
        <taxon>Sar</taxon>
        <taxon>Stramenopiles</taxon>
        <taxon>Bigyra</taxon>
        <taxon>Opalozoa</taxon>
        <taxon>Opalinata</taxon>
        <taxon>Blastocystidae</taxon>
        <taxon>Blastocystis</taxon>
    </lineage>
</organism>
<evidence type="ECO:0000313" key="3">
    <source>
        <dbReference type="Proteomes" id="UP000008312"/>
    </source>
</evidence>
<gene>
    <name evidence="2" type="ORF">GSBLH_T00001275001</name>
</gene>
<dbReference type="EMBL" id="FN668640">
    <property type="protein sequence ID" value="CBK21062.2"/>
    <property type="molecule type" value="Genomic_DNA"/>
</dbReference>
<protein>
    <submittedName>
        <fullName evidence="2">Uncharacterized protein</fullName>
    </submittedName>
</protein>
<name>D8LZ23_BLAHO</name>
<dbReference type="InParanoid" id="D8LZ23"/>
<reference evidence="2" key="1">
    <citation type="submission" date="2010-02" db="EMBL/GenBank/DDBJ databases">
        <title>Sequencing and annotation of the Blastocystis hominis genome.</title>
        <authorList>
            <person name="Wincker P."/>
        </authorList>
    </citation>
    <scope>NUCLEOTIDE SEQUENCE</scope>
    <source>
        <strain evidence="2">Singapore isolate B</strain>
    </source>
</reference>
<evidence type="ECO:0000313" key="2">
    <source>
        <dbReference type="EMBL" id="CBK21062.2"/>
    </source>
</evidence>
<dbReference type="GeneID" id="24918544"/>
<proteinExistence type="predicted"/>
<evidence type="ECO:0000256" key="1">
    <source>
        <dbReference type="SAM" id="MobiDB-lite"/>
    </source>
</evidence>
<sequence>MGRVSLCCDSGGGDVVQCSAVQCICTECLLKRGNDLFRWTSRTRSCHRRTIESTPIATTGRSATRRARMTRLSGTTDMTR</sequence>
<keyword evidence="3" id="KW-1185">Reference proteome</keyword>
<feature type="region of interest" description="Disordered" evidence="1">
    <location>
        <begin position="57"/>
        <end position="80"/>
    </location>
</feature>
<dbReference type="AlphaFoldDB" id="D8LZ23"/>
<dbReference type="RefSeq" id="XP_012895110.1">
    <property type="nucleotide sequence ID" value="XM_013039656.1"/>
</dbReference>
<accession>D8LZ23</accession>